<evidence type="ECO:0000313" key="10">
    <source>
        <dbReference type="Proteomes" id="UP001196870"/>
    </source>
</evidence>
<keyword evidence="7" id="KW-0326">Glycosidase</keyword>
<dbReference type="InterPro" id="IPR013780">
    <property type="entry name" value="Glyco_hydro_b"/>
</dbReference>
<comment type="caution">
    <text evidence="9">The sequence shown here is derived from an EMBL/GenBank/DDBJ whole genome shotgun (WGS) entry which is preliminary data.</text>
</comment>
<comment type="subunit">
    <text evidence="3">Homohexamer; trimer of dimers.</text>
</comment>
<dbReference type="PANTHER" id="PTHR43576">
    <property type="entry name" value="ALPHA-L-ARABINOFURANOSIDASE C-RELATED"/>
    <property type="match status" value="1"/>
</dbReference>
<reference evidence="10" key="1">
    <citation type="journal article" date="2021" name="Syst. Appl. Microbiol.">
        <title>Roseomonas hellenica sp. nov., isolated from roots of wild-growing Alkanna tinctoria.</title>
        <authorList>
            <person name="Rat A."/>
            <person name="Naranjo H.D."/>
            <person name="Lebbe L."/>
            <person name="Cnockaert M."/>
            <person name="Krigas N."/>
            <person name="Grigoriadou K."/>
            <person name="Maloupa E."/>
            <person name="Willems A."/>
        </authorList>
    </citation>
    <scope>NUCLEOTIDE SEQUENCE [LARGE SCALE GENOMIC DNA]</scope>
    <source>
        <strain evidence="10">LMG 31523</strain>
    </source>
</reference>
<dbReference type="EC" id="3.2.1.55" evidence="4"/>
<keyword evidence="6" id="KW-0119">Carbohydrate metabolism</keyword>
<evidence type="ECO:0000256" key="6">
    <source>
        <dbReference type="ARBA" id="ARBA00023277"/>
    </source>
</evidence>
<feature type="domain" description="Alpha-L-arabinofuranosidase C-terminal" evidence="8">
    <location>
        <begin position="327"/>
        <end position="487"/>
    </location>
</feature>
<sequence length="498" mass="54655">MPALPRQTPPGLISIDPAPLHLISPHLSMQFMEALGATDSAVAAAWDDDADTWRQDFVEIVGDLAPGAIRWGGLMSRYYRWREGIGPLHARQPMRNYQWGGWETNRVGTAELVALCRQVRADPIFTVNFLSDGHVRFRHTSTGDRTADAGEAADWVSYCNDPDNRARRAHGQQAPFDVKLWQLGNETSYGENGFSKSEAIGHTAAFARAMRVRDPSIKVIAWGDRGRAADPSLWARDMLRQAGEHLDYLAIHMMQQLPTRSDSVLHGRRYQDAPGQAWSELMDIAAGTEERLAEVESVIAAESPATAIAVTEGHLSLTPHNANPILEEWLSGAYHARMLNIYQRHGRTVRIATAADFMGTRWSVVAVRLPVPGGRSYLMPVGSVMRLFQRHNGERAVSVTTAPSDLDIAASRSGDTIFLHVANLSDANAIRGTIAVDGRRVAGGRVLEIAPDRLRQAVTPEEPDVFAPVEKSLSIVPSPQWLFPAASVSAIELHLQAA</sequence>
<evidence type="ECO:0000256" key="5">
    <source>
        <dbReference type="ARBA" id="ARBA00022801"/>
    </source>
</evidence>
<dbReference type="InterPro" id="IPR055235">
    <property type="entry name" value="ASD1_cat"/>
</dbReference>
<dbReference type="SMART" id="SM00813">
    <property type="entry name" value="Alpha-L-AF_C"/>
    <property type="match status" value="1"/>
</dbReference>
<keyword evidence="5" id="KW-0378">Hydrolase</keyword>
<evidence type="ECO:0000256" key="3">
    <source>
        <dbReference type="ARBA" id="ARBA00011165"/>
    </source>
</evidence>
<organism evidence="9 10">
    <name type="scientific">Plastoroseomonas hellenica</name>
    <dbReference type="NCBI Taxonomy" id="2687306"/>
    <lineage>
        <taxon>Bacteria</taxon>
        <taxon>Pseudomonadati</taxon>
        <taxon>Pseudomonadota</taxon>
        <taxon>Alphaproteobacteria</taxon>
        <taxon>Acetobacterales</taxon>
        <taxon>Acetobacteraceae</taxon>
        <taxon>Plastoroseomonas</taxon>
    </lineage>
</organism>
<dbReference type="EMBL" id="JAAGBB010000008">
    <property type="protein sequence ID" value="MBR0664478.1"/>
    <property type="molecule type" value="Genomic_DNA"/>
</dbReference>
<proteinExistence type="inferred from homology"/>
<dbReference type="RefSeq" id="WP_211852139.1">
    <property type="nucleotide sequence ID" value="NZ_JAAGBB010000008.1"/>
</dbReference>
<dbReference type="Proteomes" id="UP001196870">
    <property type="component" value="Unassembled WGS sequence"/>
</dbReference>
<dbReference type="PANTHER" id="PTHR43576:SF2">
    <property type="entry name" value="INTRACELLULAR EXO-ALPHA-L-ARABINOFURANOSIDASE 2"/>
    <property type="match status" value="1"/>
</dbReference>
<dbReference type="Gene3D" id="3.20.20.80">
    <property type="entry name" value="Glycosidases"/>
    <property type="match status" value="1"/>
</dbReference>
<protein>
    <recommendedName>
        <fullName evidence="4">non-reducing end alpha-L-arabinofuranosidase</fullName>
        <ecNumber evidence="4">3.2.1.55</ecNumber>
    </recommendedName>
</protein>
<dbReference type="SUPFAM" id="SSF51445">
    <property type="entry name" value="(Trans)glycosidases"/>
    <property type="match status" value="1"/>
</dbReference>
<evidence type="ECO:0000313" key="9">
    <source>
        <dbReference type="EMBL" id="MBR0664478.1"/>
    </source>
</evidence>
<evidence type="ECO:0000259" key="8">
    <source>
        <dbReference type="SMART" id="SM00813"/>
    </source>
</evidence>
<accession>A0ABS5EW77</accession>
<dbReference type="Pfam" id="PF22848">
    <property type="entry name" value="ASD1_dom"/>
    <property type="match status" value="1"/>
</dbReference>
<comment type="similarity">
    <text evidence="2">Belongs to the glycosyl hydrolase 51 family.</text>
</comment>
<dbReference type="Gene3D" id="2.60.40.1180">
    <property type="entry name" value="Golgi alpha-mannosidase II"/>
    <property type="match status" value="1"/>
</dbReference>
<keyword evidence="10" id="KW-1185">Reference proteome</keyword>
<gene>
    <name evidence="9" type="ORF">GXW71_08940</name>
</gene>
<evidence type="ECO:0000256" key="2">
    <source>
        <dbReference type="ARBA" id="ARBA00007186"/>
    </source>
</evidence>
<name>A0ABS5EW77_9PROT</name>
<evidence type="ECO:0000256" key="1">
    <source>
        <dbReference type="ARBA" id="ARBA00001462"/>
    </source>
</evidence>
<dbReference type="InterPro" id="IPR010720">
    <property type="entry name" value="Alpha-L-AF_C"/>
</dbReference>
<comment type="catalytic activity">
    <reaction evidence="1">
        <text>Hydrolysis of terminal non-reducing alpha-L-arabinofuranoside residues in alpha-L-arabinosides.</text>
        <dbReference type="EC" id="3.2.1.55"/>
    </reaction>
</comment>
<evidence type="ECO:0000256" key="7">
    <source>
        <dbReference type="ARBA" id="ARBA00023295"/>
    </source>
</evidence>
<evidence type="ECO:0000256" key="4">
    <source>
        <dbReference type="ARBA" id="ARBA00012670"/>
    </source>
</evidence>
<dbReference type="InterPro" id="IPR017853">
    <property type="entry name" value="GH"/>
</dbReference>